<dbReference type="RefSeq" id="WP_015779212.1">
    <property type="nucleotide sequence ID" value="NC_013169.1"/>
</dbReference>
<reference evidence="3 4" key="1">
    <citation type="journal article" date="2009" name="Stand. Genomic Sci.">
        <title>Complete genome sequence of Kytococcus sedentarius type strain (541).</title>
        <authorList>
            <person name="Sims D."/>
            <person name="Brettin T."/>
            <person name="Detter J.C."/>
            <person name="Han C."/>
            <person name="Lapidus A."/>
            <person name="Copeland A."/>
            <person name="Glavina Del Rio T."/>
            <person name="Nolan M."/>
            <person name="Chen F."/>
            <person name="Lucas S."/>
            <person name="Tice H."/>
            <person name="Cheng J.F."/>
            <person name="Bruce D."/>
            <person name="Goodwin L."/>
            <person name="Pitluck S."/>
            <person name="Ovchinnikova G."/>
            <person name="Pati A."/>
            <person name="Ivanova N."/>
            <person name="Mavrommatis K."/>
            <person name="Chen A."/>
            <person name="Palaniappan K."/>
            <person name="D'haeseleer P."/>
            <person name="Chain P."/>
            <person name="Bristow J."/>
            <person name="Eisen J.A."/>
            <person name="Markowitz V."/>
            <person name="Hugenholtz P."/>
            <person name="Schneider S."/>
            <person name="Goker M."/>
            <person name="Pukall R."/>
            <person name="Kyrpides N.C."/>
            <person name="Klenk H.P."/>
        </authorList>
    </citation>
    <scope>NUCLEOTIDE SEQUENCE [LARGE SCALE GENOMIC DNA]</scope>
    <source>
        <strain evidence="4">ATCC 14392 / DSM 20547 / JCM 11482 / CCUG 33030 / NBRC 15357 / NCTC 11040 / CCM 314 / 541</strain>
    </source>
</reference>
<evidence type="ECO:0008006" key="5">
    <source>
        <dbReference type="Google" id="ProtNLM"/>
    </source>
</evidence>
<keyword evidence="2" id="KW-1133">Transmembrane helix</keyword>
<accession>C7NHB0</accession>
<feature type="transmembrane region" description="Helical" evidence="2">
    <location>
        <begin position="299"/>
        <end position="317"/>
    </location>
</feature>
<protein>
    <recommendedName>
        <fullName evidence="5">DUF418 domain-containing protein</fullName>
    </recommendedName>
</protein>
<dbReference type="AlphaFoldDB" id="C7NHB0"/>
<evidence type="ECO:0000313" key="4">
    <source>
        <dbReference type="Proteomes" id="UP000006666"/>
    </source>
</evidence>
<evidence type="ECO:0000256" key="2">
    <source>
        <dbReference type="SAM" id="Phobius"/>
    </source>
</evidence>
<dbReference type="KEGG" id="kse:Ksed_12320"/>
<dbReference type="Proteomes" id="UP000006666">
    <property type="component" value="Chromosome"/>
</dbReference>
<feature type="region of interest" description="Disordered" evidence="1">
    <location>
        <begin position="1"/>
        <end position="24"/>
    </location>
</feature>
<dbReference type="HOGENOM" id="CLU_801184_0_0_11"/>
<feature type="transmembrane region" description="Helical" evidence="2">
    <location>
        <begin position="87"/>
        <end position="108"/>
    </location>
</feature>
<dbReference type="EMBL" id="CP001686">
    <property type="protein sequence ID" value="ACV06267.1"/>
    <property type="molecule type" value="Genomic_DNA"/>
</dbReference>
<dbReference type="STRING" id="478801.Ksed_12320"/>
<evidence type="ECO:0000256" key="1">
    <source>
        <dbReference type="SAM" id="MobiDB-lite"/>
    </source>
</evidence>
<feature type="transmembrane region" description="Helical" evidence="2">
    <location>
        <begin position="57"/>
        <end position="75"/>
    </location>
</feature>
<proteinExistence type="predicted"/>
<feature type="transmembrane region" description="Helical" evidence="2">
    <location>
        <begin position="31"/>
        <end position="51"/>
    </location>
</feature>
<feature type="transmembrane region" description="Helical" evidence="2">
    <location>
        <begin position="205"/>
        <end position="224"/>
    </location>
</feature>
<keyword evidence="2" id="KW-0472">Membrane</keyword>
<feature type="transmembrane region" description="Helical" evidence="2">
    <location>
        <begin position="236"/>
        <end position="263"/>
    </location>
</feature>
<gene>
    <name evidence="3" type="ordered locus">Ksed_12320</name>
</gene>
<sequence length="346" mass="35557">MPLDRRTTPSTTGGAPAPVPRRSTGLDAARGLAVLTMFVAHFAPSGGPGGVLVMSEFLAAPLFVAVMAMGAHLSFRRHGWLHSAVGMVPRAAVLWIVGLALETLGAQIDVVLTALAVTALCLPLLLPLHSWALLAVGAAGALFAPVLDERLRPAMYRSMLEGHHHLADLLGVLGPGPNYRLGPFLAYAALGILVARHLRGTAARISAAGVGLAVAGGLVVLALVGRVDFQPYDGSVWATLTSGGVAVALLLLCLLAGECLPAVAGPLATVGRSALTVYALQIVAAAAWVRALGEPTDNSWLLLASSAVGAWLVAALWQRLLPGPGPLELALEKLVGATRQLVPARP</sequence>
<name>C7NHB0_KYTSD</name>
<organism evidence="3 4">
    <name type="scientific">Kytococcus sedentarius (strain ATCC 14392 / DSM 20547 / JCM 11482 / CCUG 33030 / NBRC 15357 / NCTC 11040 / CCM 314 / 541)</name>
    <name type="common">Micrococcus sedentarius</name>
    <dbReference type="NCBI Taxonomy" id="478801"/>
    <lineage>
        <taxon>Bacteria</taxon>
        <taxon>Bacillati</taxon>
        <taxon>Actinomycetota</taxon>
        <taxon>Actinomycetes</taxon>
        <taxon>Micrococcales</taxon>
        <taxon>Kytococcaceae</taxon>
        <taxon>Kytococcus</taxon>
    </lineage>
</organism>
<keyword evidence="2" id="KW-0812">Transmembrane</keyword>
<keyword evidence="4" id="KW-1185">Reference proteome</keyword>
<dbReference type="eggNOG" id="ENOG50338VV">
    <property type="taxonomic scope" value="Bacteria"/>
</dbReference>
<evidence type="ECO:0000313" key="3">
    <source>
        <dbReference type="EMBL" id="ACV06267.1"/>
    </source>
</evidence>
<feature type="transmembrane region" description="Helical" evidence="2">
    <location>
        <begin position="128"/>
        <end position="147"/>
    </location>
</feature>